<keyword evidence="3" id="KW-0812">Transmembrane</keyword>
<organism evidence="6 7">
    <name type="scientific">Umbra pygmaea</name>
    <name type="common">Eastern mudminnow</name>
    <dbReference type="NCBI Taxonomy" id="75934"/>
    <lineage>
        <taxon>Eukaryota</taxon>
        <taxon>Metazoa</taxon>
        <taxon>Chordata</taxon>
        <taxon>Craniata</taxon>
        <taxon>Vertebrata</taxon>
        <taxon>Euteleostomi</taxon>
        <taxon>Actinopterygii</taxon>
        <taxon>Neopterygii</taxon>
        <taxon>Teleostei</taxon>
        <taxon>Protacanthopterygii</taxon>
        <taxon>Esociformes</taxon>
        <taxon>Umbridae</taxon>
        <taxon>Umbra</taxon>
    </lineage>
</organism>
<dbReference type="PANTHER" id="PTHR11481">
    <property type="entry name" value="IMMUNOGLOBULIN FC RECEPTOR"/>
    <property type="match status" value="1"/>
</dbReference>
<evidence type="ECO:0000256" key="2">
    <source>
        <dbReference type="ARBA" id="ARBA00023157"/>
    </source>
</evidence>
<reference evidence="6 7" key="1">
    <citation type="submission" date="2024-06" db="EMBL/GenBank/DDBJ databases">
        <authorList>
            <person name="Pan Q."/>
            <person name="Wen M."/>
            <person name="Jouanno E."/>
            <person name="Zahm M."/>
            <person name="Klopp C."/>
            <person name="Cabau C."/>
            <person name="Louis A."/>
            <person name="Berthelot C."/>
            <person name="Parey E."/>
            <person name="Roest Crollius H."/>
            <person name="Montfort J."/>
            <person name="Robinson-Rechavi M."/>
            <person name="Bouchez O."/>
            <person name="Lampietro C."/>
            <person name="Lopez Roques C."/>
            <person name="Donnadieu C."/>
            <person name="Postlethwait J."/>
            <person name="Bobe J."/>
            <person name="Verreycken H."/>
            <person name="Guiguen Y."/>
        </authorList>
    </citation>
    <scope>NUCLEOTIDE SEQUENCE [LARGE SCALE GENOMIC DNA]</scope>
    <source>
        <strain evidence="6">Up_M1</strain>
        <tissue evidence="6">Testis</tissue>
    </source>
</reference>
<dbReference type="SMART" id="SM00409">
    <property type="entry name" value="IG"/>
    <property type="match status" value="1"/>
</dbReference>
<feature type="transmembrane region" description="Helical" evidence="3">
    <location>
        <begin position="123"/>
        <end position="142"/>
    </location>
</feature>
<dbReference type="InterPro" id="IPR007110">
    <property type="entry name" value="Ig-like_dom"/>
</dbReference>
<dbReference type="InterPro" id="IPR036179">
    <property type="entry name" value="Ig-like_dom_sf"/>
</dbReference>
<feature type="signal peptide" evidence="4">
    <location>
        <begin position="1"/>
        <end position="21"/>
    </location>
</feature>
<evidence type="ECO:0000259" key="5">
    <source>
        <dbReference type="PROSITE" id="PS50835"/>
    </source>
</evidence>
<evidence type="ECO:0000313" key="7">
    <source>
        <dbReference type="Proteomes" id="UP001557470"/>
    </source>
</evidence>
<dbReference type="EMBL" id="JAGEUA010000007">
    <property type="protein sequence ID" value="KAL0970084.1"/>
    <property type="molecule type" value="Genomic_DNA"/>
</dbReference>
<evidence type="ECO:0000256" key="1">
    <source>
        <dbReference type="ARBA" id="ARBA00022729"/>
    </source>
</evidence>
<dbReference type="SUPFAM" id="SSF48726">
    <property type="entry name" value="Immunoglobulin"/>
    <property type="match status" value="1"/>
</dbReference>
<evidence type="ECO:0000313" key="6">
    <source>
        <dbReference type="EMBL" id="KAL0970084.1"/>
    </source>
</evidence>
<accession>A0ABD0WEI8</accession>
<gene>
    <name evidence="6" type="ORF">UPYG_G00236940</name>
</gene>
<dbReference type="PANTHER" id="PTHR11481:SF112">
    <property type="entry name" value="FC RECEPTOR-LIKE PROTEIN 4-RELATED"/>
    <property type="match status" value="1"/>
</dbReference>
<name>A0ABD0WEI8_UMBPY</name>
<keyword evidence="7" id="KW-1185">Reference proteome</keyword>
<keyword evidence="3" id="KW-1133">Transmembrane helix</keyword>
<dbReference type="Pfam" id="PF13895">
    <property type="entry name" value="Ig_2"/>
    <property type="match status" value="1"/>
</dbReference>
<dbReference type="PROSITE" id="PS50835">
    <property type="entry name" value="IG_LIKE"/>
    <property type="match status" value="1"/>
</dbReference>
<feature type="chain" id="PRO_5044894937" description="Ig-like domain-containing protein" evidence="4">
    <location>
        <begin position="22"/>
        <end position="171"/>
    </location>
</feature>
<feature type="domain" description="Ig-like" evidence="5">
    <location>
        <begin position="25"/>
        <end position="111"/>
    </location>
</feature>
<keyword evidence="2" id="KW-1015">Disulfide bond</keyword>
<sequence length="171" mass="19059">MDYTWFSVLLWLNTLIYCGHSQEIPVAVLTLQPNLTQTFVGESVTLRCVIQGGGDTNWEYKWYKNCVLMNPYHSTSNYKVSPAYPSQSGSYTCMGVKGNKASNASDAVQLTVFVPPGSLLPRMLYVLLLVSPFFLASNVLMVKYCRSRGLCSSAKSPQDKLRSDYVNESSL</sequence>
<dbReference type="InterPro" id="IPR013783">
    <property type="entry name" value="Ig-like_fold"/>
</dbReference>
<proteinExistence type="predicted"/>
<protein>
    <recommendedName>
        <fullName evidence="5">Ig-like domain-containing protein</fullName>
    </recommendedName>
</protein>
<keyword evidence="3" id="KW-0472">Membrane</keyword>
<keyword evidence="1 4" id="KW-0732">Signal</keyword>
<evidence type="ECO:0000256" key="4">
    <source>
        <dbReference type="SAM" id="SignalP"/>
    </source>
</evidence>
<dbReference type="Proteomes" id="UP001557470">
    <property type="component" value="Unassembled WGS sequence"/>
</dbReference>
<evidence type="ECO:0000256" key="3">
    <source>
        <dbReference type="SAM" id="Phobius"/>
    </source>
</evidence>
<comment type="caution">
    <text evidence="6">The sequence shown here is derived from an EMBL/GenBank/DDBJ whole genome shotgun (WGS) entry which is preliminary data.</text>
</comment>
<dbReference type="Gene3D" id="2.60.40.10">
    <property type="entry name" value="Immunoglobulins"/>
    <property type="match status" value="1"/>
</dbReference>
<dbReference type="InterPro" id="IPR050488">
    <property type="entry name" value="Ig_Fc_receptor"/>
</dbReference>
<dbReference type="AlphaFoldDB" id="A0ABD0WEI8"/>
<dbReference type="InterPro" id="IPR003599">
    <property type="entry name" value="Ig_sub"/>
</dbReference>